<dbReference type="SUPFAM" id="SSF52540">
    <property type="entry name" value="P-loop containing nucleoside triphosphate hydrolases"/>
    <property type="match status" value="1"/>
</dbReference>
<dbReference type="GO" id="GO:0051923">
    <property type="term" value="P:sulfation"/>
    <property type="evidence" value="ECO:0000318"/>
    <property type="project" value="GO_Central"/>
</dbReference>
<dbReference type="PANTHER" id="PTHR11783">
    <property type="entry name" value="SULFOTRANSFERASE SULT"/>
    <property type="match status" value="1"/>
</dbReference>
<evidence type="ECO:0000256" key="5">
    <source>
        <dbReference type="RuleBase" id="RU361155"/>
    </source>
</evidence>
<keyword evidence="8" id="KW-1185">Reference proteome</keyword>
<dbReference type="EC" id="2.8.2.-" evidence="5"/>
<dbReference type="VGNC" id="VGNC:106229">
    <property type="gene designation" value="SULT1C3"/>
</dbReference>
<evidence type="ECO:0000259" key="6">
    <source>
        <dbReference type="Pfam" id="PF00685"/>
    </source>
</evidence>
<dbReference type="Ensembl" id="ENSMMUT00000105778.1">
    <property type="protein sequence ID" value="ENSMMUP00000075413.1"/>
    <property type="gene ID" value="ENSMMUG00000002589.4"/>
</dbReference>
<evidence type="ECO:0000256" key="2">
    <source>
        <dbReference type="ARBA" id="ARBA00005771"/>
    </source>
</evidence>
<dbReference type="GO" id="GO:0005737">
    <property type="term" value="C:cytoplasm"/>
    <property type="evidence" value="ECO:0000318"/>
    <property type="project" value="GO_Central"/>
</dbReference>
<evidence type="ECO:0000256" key="1">
    <source>
        <dbReference type="ARBA" id="ARBA00004496"/>
    </source>
</evidence>
<proteinExistence type="inferred from homology"/>
<dbReference type="InterPro" id="IPR000863">
    <property type="entry name" value="Sulfotransferase_dom"/>
</dbReference>
<keyword evidence="4 5" id="KW-0808">Transferase</keyword>
<dbReference type="SMR" id="A0A5F8ABV1"/>
<name>A0A5F8ABV1_MACMU</name>
<dbReference type="Pfam" id="PF00685">
    <property type="entry name" value="Sulfotransfer_1"/>
    <property type="match status" value="1"/>
</dbReference>
<reference evidence="7" key="4">
    <citation type="submission" date="2025-09" db="UniProtKB">
        <authorList>
            <consortium name="Ensembl"/>
        </authorList>
    </citation>
    <scope>IDENTIFICATION</scope>
    <source>
        <strain evidence="7">17573</strain>
    </source>
</reference>
<dbReference type="Proteomes" id="UP000006718">
    <property type="component" value="Chromosome 13"/>
</dbReference>
<dbReference type="GeneTree" id="ENSGT00940000160996"/>
<protein>
    <recommendedName>
        <fullName evidence="5">Sulfotransferase</fullName>
        <ecNumber evidence="5">2.8.2.-</ecNumber>
    </recommendedName>
</protein>
<comment type="subcellular location">
    <subcellularLocation>
        <location evidence="1">Cytoplasm</location>
    </subcellularLocation>
</comment>
<dbReference type="ExpressionAtlas" id="A0A5F8ABV1">
    <property type="expression patterns" value="baseline"/>
</dbReference>
<dbReference type="Bgee" id="ENSMMUG00000002589">
    <property type="expression patterns" value="Expressed in olfactory segment of nasal mucosa and 14 other cell types or tissues"/>
</dbReference>
<dbReference type="InParanoid" id="A0A5F8ABV1"/>
<reference evidence="7" key="3">
    <citation type="submission" date="2025-08" db="UniProtKB">
        <authorList>
            <consortium name="Ensembl"/>
        </authorList>
    </citation>
    <scope>IDENTIFICATION</scope>
    <source>
        <strain evidence="7">17573</strain>
    </source>
</reference>
<feature type="domain" description="Sulfotransferase" evidence="6">
    <location>
        <begin position="114"/>
        <end position="364"/>
    </location>
</feature>
<dbReference type="GO" id="GO:0005829">
    <property type="term" value="C:cytosol"/>
    <property type="evidence" value="ECO:0007669"/>
    <property type="project" value="UniProtKB-ARBA"/>
</dbReference>
<dbReference type="VEuPathDB" id="HostDB:ENSMMUG00000002589"/>
<sequence length="372" mass="43659">MVAATDWMECWSRFAPGEATWICAVLATVSESLWSWQWQPRVALGILQSVECKVDWISVAIDTIQGFPMAMIEKNVPTMEKELKLFSIWEVDEVPLPGLTKELWDQIYNFQAKPDDLILATYPKSGTHWMQEILDMIQNDGDVEKCKRDHSLHRHPFLELKFPHKEKPDWVIALEMSSPRLIKTHLPSQMIPPSIWKENCKIVYVARNPKDCLVSYYHFHRMASYLPDPQNLEEFYEKFVLGKVFYGSWFDHVKGWWAAKDTHRILYLFYEDIKKNPKHEIHKVLKFLEKTLSEDVINKIVHHTSFDVMKDNPMANQTGIPSHIFNHSISNFMRKGMPGDWKNHFTVAMNENFDKHYEKKMAGSTLNFCPDI</sequence>
<dbReference type="GO" id="GO:0004062">
    <property type="term" value="F:aryl sulfotransferase activity"/>
    <property type="evidence" value="ECO:0000318"/>
    <property type="project" value="GO_Central"/>
</dbReference>
<evidence type="ECO:0000313" key="9">
    <source>
        <dbReference type="VGNC" id="VGNC:106229"/>
    </source>
</evidence>
<evidence type="ECO:0000256" key="4">
    <source>
        <dbReference type="ARBA" id="ARBA00022679"/>
    </source>
</evidence>
<organism evidence="7 8">
    <name type="scientific">Macaca mulatta</name>
    <name type="common">Rhesus macaque</name>
    <dbReference type="NCBI Taxonomy" id="9544"/>
    <lineage>
        <taxon>Eukaryota</taxon>
        <taxon>Metazoa</taxon>
        <taxon>Chordata</taxon>
        <taxon>Craniata</taxon>
        <taxon>Vertebrata</taxon>
        <taxon>Euteleostomi</taxon>
        <taxon>Mammalia</taxon>
        <taxon>Eutheria</taxon>
        <taxon>Euarchontoglires</taxon>
        <taxon>Primates</taxon>
        <taxon>Haplorrhini</taxon>
        <taxon>Catarrhini</taxon>
        <taxon>Cercopithecidae</taxon>
        <taxon>Cercopithecinae</taxon>
        <taxon>Macaca</taxon>
    </lineage>
</organism>
<dbReference type="AlphaFoldDB" id="A0A5F8ABV1"/>
<evidence type="ECO:0000313" key="7">
    <source>
        <dbReference type="Ensembl" id="ENSMMUP00000075413.1"/>
    </source>
</evidence>
<evidence type="ECO:0000313" key="8">
    <source>
        <dbReference type="Proteomes" id="UP000006718"/>
    </source>
</evidence>
<evidence type="ECO:0000256" key="3">
    <source>
        <dbReference type="ARBA" id="ARBA00022490"/>
    </source>
</evidence>
<keyword evidence="3" id="KW-0963">Cytoplasm</keyword>
<accession>A0A5F8ABV1</accession>
<dbReference type="InterPro" id="IPR027417">
    <property type="entry name" value="P-loop_NTPase"/>
</dbReference>
<dbReference type="Gene3D" id="3.40.50.300">
    <property type="entry name" value="P-loop containing nucleotide triphosphate hydrolases"/>
    <property type="match status" value="1"/>
</dbReference>
<dbReference type="FunCoup" id="A0A5F8ABV1">
    <property type="interactions" value="31"/>
</dbReference>
<gene>
    <name evidence="7 9" type="primary">SULT1C3</name>
</gene>
<reference evidence="7" key="2">
    <citation type="submission" date="2019-01" db="EMBL/GenBank/DDBJ databases">
        <authorList>
            <person name="Graves T."/>
            <person name="Eichler E.E."/>
            <person name="Wilson R.K."/>
        </authorList>
    </citation>
    <scope>NUCLEOTIDE SEQUENCE [LARGE SCALE GENOMIC DNA]</scope>
    <source>
        <strain evidence="7">17573</strain>
    </source>
</reference>
<comment type="similarity">
    <text evidence="2 5">Belongs to the sulfotransferase 1 family.</text>
</comment>
<dbReference type="FunFam" id="3.40.50.300:FF:000433">
    <property type="entry name" value="Estrogen sulfotransferase"/>
    <property type="match status" value="1"/>
</dbReference>
<dbReference type="OrthoDB" id="205623at2759"/>
<reference evidence="8" key="1">
    <citation type="journal article" date="2007" name="Science">
        <title>Evolutionary and biomedical insights from the rhesus macaque genome.</title>
        <authorList>
            <person name="Gibbs R.A."/>
            <person name="Rogers J."/>
            <person name="Katze M.G."/>
            <person name="Bumgarner R."/>
            <person name="Weinstock G.M."/>
            <person name="Mardis E.R."/>
            <person name="Remington K.A."/>
            <person name="Strausberg R.L."/>
            <person name="Venter J.C."/>
            <person name="Wilson R.K."/>
            <person name="Batzer M.A."/>
            <person name="Bustamante C.D."/>
            <person name="Eichler E.E."/>
            <person name="Hahn M.W."/>
            <person name="Hardison R.C."/>
            <person name="Makova K.D."/>
            <person name="Miller W."/>
            <person name="Milosavljevic A."/>
            <person name="Palermo R.E."/>
            <person name="Siepel A."/>
            <person name="Sikela J.M."/>
            <person name="Attaway T."/>
            <person name="Bell S."/>
            <person name="Bernard K.E."/>
            <person name="Buhay C.J."/>
            <person name="Chandrabose M.N."/>
            <person name="Dao M."/>
            <person name="Davis C."/>
            <person name="Delehaunty K.D."/>
            <person name="Ding Y."/>
            <person name="Dinh H.H."/>
            <person name="Dugan-Rocha S."/>
            <person name="Fulton L.A."/>
            <person name="Gabisi R.A."/>
            <person name="Garner T.T."/>
            <person name="Godfrey J."/>
            <person name="Hawes A.C."/>
            <person name="Hernandez J."/>
            <person name="Hines S."/>
            <person name="Holder M."/>
            <person name="Hume J."/>
            <person name="Jhangiani S.N."/>
            <person name="Joshi V."/>
            <person name="Khan Z.M."/>
            <person name="Kirkness E.F."/>
            <person name="Cree A."/>
            <person name="Fowler R.G."/>
            <person name="Lee S."/>
            <person name="Lewis L.R."/>
            <person name="Li Z."/>
            <person name="Liu Y.-S."/>
            <person name="Moore S.M."/>
            <person name="Muzny D."/>
            <person name="Nazareth L.V."/>
            <person name="Ngo D.N."/>
            <person name="Okwuonu G.O."/>
            <person name="Pai G."/>
            <person name="Parker D."/>
            <person name="Paul H.A."/>
            <person name="Pfannkoch C."/>
            <person name="Pohl C.S."/>
            <person name="Rogers Y.-H.C."/>
            <person name="Ruiz S.J."/>
            <person name="Sabo A."/>
            <person name="Santibanez J."/>
            <person name="Schneider B.W."/>
            <person name="Smith S.M."/>
            <person name="Sodergren E."/>
            <person name="Svatek A.F."/>
            <person name="Utterback T.R."/>
            <person name="Vattathil S."/>
            <person name="Warren W."/>
            <person name="White C.S."/>
            <person name="Chinwalla A.T."/>
            <person name="Feng Y."/>
            <person name="Halpern A.L."/>
            <person name="Hillier L.W."/>
            <person name="Huang X."/>
            <person name="Minx P."/>
            <person name="Nelson J.O."/>
            <person name="Pepin K.H."/>
            <person name="Qin X."/>
            <person name="Sutton G.G."/>
            <person name="Venter E."/>
            <person name="Walenz B.P."/>
            <person name="Wallis J.W."/>
            <person name="Worley K.C."/>
            <person name="Yang S.-P."/>
            <person name="Jones S.M."/>
            <person name="Marra M.A."/>
            <person name="Rocchi M."/>
            <person name="Schein J.E."/>
            <person name="Baertsch R."/>
            <person name="Clarke L."/>
            <person name="Csuros M."/>
            <person name="Glasscock J."/>
            <person name="Harris R.A."/>
            <person name="Havlak P."/>
            <person name="Jackson A.R."/>
            <person name="Jiang H."/>
            <person name="Liu Y."/>
            <person name="Messina D.N."/>
            <person name="Shen Y."/>
            <person name="Song H.X.-Z."/>
            <person name="Wylie T."/>
            <person name="Zhang L."/>
            <person name="Birney E."/>
            <person name="Han K."/>
            <person name="Konkel M.K."/>
            <person name="Lee J."/>
            <person name="Smit A.F.A."/>
            <person name="Ullmer B."/>
            <person name="Wang H."/>
            <person name="Xing J."/>
            <person name="Burhans R."/>
            <person name="Cheng Z."/>
            <person name="Karro J.E."/>
            <person name="Ma J."/>
            <person name="Raney B."/>
            <person name="She X."/>
            <person name="Cox M.J."/>
            <person name="Demuth J.P."/>
            <person name="Dumas L.J."/>
            <person name="Han S.-G."/>
            <person name="Hopkins J."/>
            <person name="Karimpour-Fard A."/>
            <person name="Kim Y.H."/>
            <person name="Pollack J.R."/>
            <person name="Vinar T."/>
            <person name="Addo-Quaye C."/>
            <person name="Degenhardt J."/>
            <person name="Denby A."/>
            <person name="Hubisz M.J."/>
            <person name="Indap A."/>
            <person name="Kosiol C."/>
            <person name="Lahn B.T."/>
            <person name="Lawson H.A."/>
            <person name="Marklein A."/>
            <person name="Nielsen R."/>
            <person name="Vallender E.J."/>
            <person name="Clark A.G."/>
            <person name="Ferguson B."/>
            <person name="Hernandez R.D."/>
            <person name="Hirani K."/>
            <person name="Kehrer-Sawatzki H."/>
            <person name="Kolb J."/>
            <person name="Patil S."/>
            <person name="Pu L.-L."/>
            <person name="Ren Y."/>
            <person name="Smith D.G."/>
            <person name="Wheeler D.A."/>
            <person name="Schenck I."/>
            <person name="Ball E.V."/>
            <person name="Chen R."/>
            <person name="Cooper D.N."/>
            <person name="Giardine B."/>
            <person name="Hsu F."/>
            <person name="Kent W.J."/>
            <person name="Lesk A."/>
            <person name="Nelson D.L."/>
            <person name="O'brien W.E."/>
            <person name="Pruefer K."/>
            <person name="Stenson P.D."/>
            <person name="Wallace J.C."/>
            <person name="Ke H."/>
            <person name="Liu X.-M."/>
            <person name="Wang P."/>
            <person name="Xiang A.P."/>
            <person name="Yang F."/>
            <person name="Barber G.P."/>
            <person name="Haussler D."/>
            <person name="Karolchik D."/>
            <person name="Kern A.D."/>
            <person name="Kuhn R.M."/>
            <person name="Smith K.E."/>
            <person name="Zwieg A.S."/>
        </authorList>
    </citation>
    <scope>NUCLEOTIDE SEQUENCE [LARGE SCALE GENOMIC DNA]</scope>
    <source>
        <strain evidence="8">17573</strain>
    </source>
</reference>